<gene>
    <name evidence="2" type="ORF">GGD53_005859</name>
</gene>
<organism evidence="2 3">
    <name type="scientific">Rhizobium aethiopicum</name>
    <dbReference type="NCBI Taxonomy" id="1138170"/>
    <lineage>
        <taxon>Bacteria</taxon>
        <taxon>Pseudomonadati</taxon>
        <taxon>Pseudomonadota</taxon>
        <taxon>Alphaproteobacteria</taxon>
        <taxon>Hyphomicrobiales</taxon>
        <taxon>Rhizobiaceae</taxon>
        <taxon>Rhizobium/Agrobacterium group</taxon>
        <taxon>Rhizobium</taxon>
    </lineage>
</organism>
<keyword evidence="3" id="KW-1185">Reference proteome</keyword>
<dbReference type="InterPro" id="IPR010985">
    <property type="entry name" value="Ribbon_hlx_hlx"/>
</dbReference>
<proteinExistence type="predicted"/>
<dbReference type="Pfam" id="PF03693">
    <property type="entry name" value="ParD_antitoxin"/>
    <property type="match status" value="1"/>
</dbReference>
<dbReference type="Proteomes" id="UP000524492">
    <property type="component" value="Unassembled WGS sequence"/>
</dbReference>
<evidence type="ECO:0000313" key="3">
    <source>
        <dbReference type="Proteomes" id="UP000524492"/>
    </source>
</evidence>
<comment type="caution">
    <text evidence="2">The sequence shown here is derived from an EMBL/GenBank/DDBJ whole genome shotgun (WGS) entry which is preliminary data.</text>
</comment>
<sequence length="119" mass="13638">MTQALDCGRQRFYHEVGNGNGHQGQLNRHARTAANSMAKMTISLPDNLADYIARRIASGRYDSVDVFMAELIMKDQDHRKLDDDELREILRQAEESGISDRRIPDILLETKVKLRDINL</sequence>
<dbReference type="InterPro" id="IPR022789">
    <property type="entry name" value="ParD"/>
</dbReference>
<dbReference type="Gene3D" id="6.10.10.120">
    <property type="entry name" value="Antitoxin ParD1-like"/>
    <property type="match status" value="1"/>
</dbReference>
<dbReference type="SUPFAM" id="SSF47598">
    <property type="entry name" value="Ribbon-helix-helix"/>
    <property type="match status" value="1"/>
</dbReference>
<name>A0A7W6QDP8_9HYPH</name>
<reference evidence="2 3" key="1">
    <citation type="submission" date="2020-08" db="EMBL/GenBank/DDBJ databases">
        <title>Genomic Encyclopedia of Type Strains, Phase IV (KMG-V): Genome sequencing to study the core and pangenomes of soil and plant-associated prokaryotes.</title>
        <authorList>
            <person name="Whitman W."/>
        </authorList>
    </citation>
    <scope>NUCLEOTIDE SEQUENCE [LARGE SCALE GENOMIC DNA]</scope>
    <source>
        <strain evidence="2 3">SEMIA 4074</strain>
    </source>
</reference>
<dbReference type="InterPro" id="IPR038296">
    <property type="entry name" value="ParD_sf"/>
</dbReference>
<accession>A0A7W6QDP8</accession>
<protein>
    <submittedName>
        <fullName evidence="2">Antitoxin ParD1/3/4</fullName>
    </submittedName>
</protein>
<evidence type="ECO:0000256" key="1">
    <source>
        <dbReference type="ARBA" id="ARBA00022649"/>
    </source>
</evidence>
<dbReference type="EMBL" id="JACIFV010000035">
    <property type="protein sequence ID" value="MBB4195662.1"/>
    <property type="molecule type" value="Genomic_DNA"/>
</dbReference>
<keyword evidence="1" id="KW-1277">Toxin-antitoxin system</keyword>
<dbReference type="GO" id="GO:0006355">
    <property type="term" value="P:regulation of DNA-templated transcription"/>
    <property type="evidence" value="ECO:0007669"/>
    <property type="project" value="InterPro"/>
</dbReference>
<evidence type="ECO:0000313" key="2">
    <source>
        <dbReference type="EMBL" id="MBB4195662.1"/>
    </source>
</evidence>
<dbReference type="AlphaFoldDB" id="A0A7W6QDP8"/>